<gene>
    <name evidence="1" type="ORF">METBIDRAFT_220095</name>
</gene>
<reference evidence="1 2" key="1">
    <citation type="submission" date="2016-05" db="EMBL/GenBank/DDBJ databases">
        <title>Comparative genomics of biotechnologically important yeasts.</title>
        <authorList>
            <consortium name="DOE Joint Genome Institute"/>
            <person name="Riley R."/>
            <person name="Haridas S."/>
            <person name="Wolfe K.H."/>
            <person name="Lopes M.R."/>
            <person name="Hittinger C.T."/>
            <person name="Goker M."/>
            <person name="Salamov A."/>
            <person name="Wisecaver J."/>
            <person name="Long T.M."/>
            <person name="Aerts A.L."/>
            <person name="Barry K."/>
            <person name="Choi C."/>
            <person name="Clum A."/>
            <person name="Coughlan A.Y."/>
            <person name="Deshpande S."/>
            <person name="Douglass A.P."/>
            <person name="Hanson S.J."/>
            <person name="Klenk H.-P."/>
            <person name="LaButti K."/>
            <person name="Lapidus A."/>
            <person name="Lindquist E."/>
            <person name="Lipzen A."/>
            <person name="Meier-kolthoff J.P."/>
            <person name="Ohm R.A."/>
            <person name="Otillar R.P."/>
            <person name="Pangilinan J."/>
            <person name="Peng Y."/>
            <person name="Rokas A."/>
            <person name="Rosa C.A."/>
            <person name="Scheuner C."/>
            <person name="Sibirny A.A."/>
            <person name="Slot J.C."/>
            <person name="Stielow J.B."/>
            <person name="Sun H."/>
            <person name="Kurtzman C.P."/>
            <person name="Blackwell M."/>
            <person name="Grigoriev I.V."/>
            <person name="Jeffries T.W."/>
        </authorList>
    </citation>
    <scope>NUCLEOTIDE SEQUENCE [LARGE SCALE GENOMIC DNA]</scope>
    <source>
        <strain evidence="1 2">NRRL YB-4993</strain>
    </source>
</reference>
<comment type="caution">
    <text evidence="1">The sequence shown here is derived from an EMBL/GenBank/DDBJ whole genome shotgun (WGS) entry which is preliminary data.</text>
</comment>
<proteinExistence type="predicted"/>
<dbReference type="GeneID" id="30028106"/>
<protein>
    <submittedName>
        <fullName evidence="1">Uncharacterized protein</fullName>
    </submittedName>
</protein>
<name>A0A1A0H545_9ASCO</name>
<evidence type="ECO:0000313" key="1">
    <source>
        <dbReference type="EMBL" id="OBA19199.1"/>
    </source>
</evidence>
<sequence length="205" mass="22694">MGHTDMASICMNCIGPNIGPRRTCILSSGRAGTQIGKKQGKGTFCFVFGGSRRKSVFWKDVRKCVVCFCRKGRSIIPGPKDLPAASLYIGRCEIFAVAPNYAFIVRCELLATQAAVLLTDHVWGPSPVKSKRRPEEKVQGFWPRLRQRVKKRNEKKFAYFQKMSLLPCQVADQDPKTGLGVQAQSGNGLLVFRLTGIASFFESSS</sequence>
<dbReference type="Proteomes" id="UP000092555">
    <property type="component" value="Unassembled WGS sequence"/>
</dbReference>
<dbReference type="EMBL" id="LXTC01000007">
    <property type="protein sequence ID" value="OBA19199.1"/>
    <property type="molecule type" value="Genomic_DNA"/>
</dbReference>
<dbReference type="RefSeq" id="XP_018709731.1">
    <property type="nucleotide sequence ID" value="XM_018855130.1"/>
</dbReference>
<organism evidence="1 2">
    <name type="scientific">Metschnikowia bicuspidata var. bicuspidata NRRL YB-4993</name>
    <dbReference type="NCBI Taxonomy" id="869754"/>
    <lineage>
        <taxon>Eukaryota</taxon>
        <taxon>Fungi</taxon>
        <taxon>Dikarya</taxon>
        <taxon>Ascomycota</taxon>
        <taxon>Saccharomycotina</taxon>
        <taxon>Pichiomycetes</taxon>
        <taxon>Metschnikowiaceae</taxon>
        <taxon>Metschnikowia</taxon>
    </lineage>
</organism>
<evidence type="ECO:0000313" key="2">
    <source>
        <dbReference type="Proteomes" id="UP000092555"/>
    </source>
</evidence>
<dbReference type="AlphaFoldDB" id="A0A1A0H545"/>
<keyword evidence="2" id="KW-1185">Reference proteome</keyword>
<accession>A0A1A0H545</accession>